<dbReference type="InterPro" id="IPR016047">
    <property type="entry name" value="M23ase_b-sheet_dom"/>
</dbReference>
<dbReference type="OrthoDB" id="2083169at2"/>
<dbReference type="PANTHER" id="PTHR21666:SF270">
    <property type="entry name" value="MUREIN HYDROLASE ACTIVATOR ENVC"/>
    <property type="match status" value="1"/>
</dbReference>
<evidence type="ECO:0000313" key="3">
    <source>
        <dbReference type="EMBL" id="PAB61367.1"/>
    </source>
</evidence>
<accession>A0A267MPJ7</accession>
<dbReference type="RefSeq" id="WP_095130713.1">
    <property type="nucleotide sequence ID" value="NZ_NIBG01000001.1"/>
</dbReference>
<dbReference type="EMBL" id="NIBG01000001">
    <property type="protein sequence ID" value="PAB61367.1"/>
    <property type="molecule type" value="Genomic_DNA"/>
</dbReference>
<gene>
    <name evidence="3" type="ORF">CCE28_02760</name>
</gene>
<keyword evidence="1" id="KW-0812">Transmembrane</keyword>
<evidence type="ECO:0000256" key="1">
    <source>
        <dbReference type="SAM" id="Phobius"/>
    </source>
</evidence>
<keyword evidence="1" id="KW-1133">Transmembrane helix</keyword>
<proteinExistence type="predicted"/>
<dbReference type="AlphaFoldDB" id="A0A267MPJ7"/>
<feature type="transmembrane region" description="Helical" evidence="1">
    <location>
        <begin position="30"/>
        <end position="50"/>
    </location>
</feature>
<evidence type="ECO:0000259" key="2">
    <source>
        <dbReference type="Pfam" id="PF01551"/>
    </source>
</evidence>
<dbReference type="Proteomes" id="UP000216024">
    <property type="component" value="Unassembled WGS sequence"/>
</dbReference>
<dbReference type="PANTHER" id="PTHR21666">
    <property type="entry name" value="PEPTIDASE-RELATED"/>
    <property type="match status" value="1"/>
</dbReference>
<dbReference type="SUPFAM" id="SSF51261">
    <property type="entry name" value="Duplicated hybrid motif"/>
    <property type="match status" value="1"/>
</dbReference>
<keyword evidence="1" id="KW-0472">Membrane</keyword>
<dbReference type="Pfam" id="PF01551">
    <property type="entry name" value="Peptidase_M23"/>
    <property type="match status" value="1"/>
</dbReference>
<dbReference type="Gene3D" id="2.70.70.10">
    <property type="entry name" value="Glucose Permease (Domain IIA)"/>
    <property type="match status" value="1"/>
</dbReference>
<dbReference type="InterPro" id="IPR050570">
    <property type="entry name" value="Cell_wall_metabolism_enzyme"/>
</dbReference>
<sequence length="232" mass="26557">MSYPYKRVRVRRPTDGKINTSYRKKLIKQILWAIGIVVVVIIIKTMNMSVTNDGLGLLKENIHKDMDVKKTAYYVKKAFNEVPNFHNKTMEVFGNMTSSRLNKKYVPPIEGEIVSSYGDSIDPILNTKSFQRGIDMMSFKDTYVRGIDDGTIAEVGESENLGMYVKVSHGSDVFAIYSNCTEIKVKKGDEIRKGDRIGVFRKNDNGKYFHFELWVNGNVVDPTEYIKFNNII</sequence>
<comment type="caution">
    <text evidence="3">The sequence shown here is derived from an EMBL/GenBank/DDBJ whole genome shotgun (WGS) entry which is preliminary data.</text>
</comment>
<keyword evidence="4" id="KW-1185">Reference proteome</keyword>
<dbReference type="CDD" id="cd12797">
    <property type="entry name" value="M23_peptidase"/>
    <property type="match status" value="1"/>
</dbReference>
<feature type="domain" description="M23ase beta-sheet core" evidence="2">
    <location>
        <begin position="130"/>
        <end position="222"/>
    </location>
</feature>
<organism evidence="3 4">
    <name type="scientific">Anaeromicrobium sediminis</name>
    <dbReference type="NCBI Taxonomy" id="1478221"/>
    <lineage>
        <taxon>Bacteria</taxon>
        <taxon>Bacillati</taxon>
        <taxon>Bacillota</taxon>
        <taxon>Clostridia</taxon>
        <taxon>Peptostreptococcales</taxon>
        <taxon>Thermotaleaceae</taxon>
        <taxon>Anaeromicrobium</taxon>
    </lineage>
</organism>
<protein>
    <recommendedName>
        <fullName evidence="2">M23ase beta-sheet core domain-containing protein</fullName>
    </recommendedName>
</protein>
<evidence type="ECO:0000313" key="4">
    <source>
        <dbReference type="Proteomes" id="UP000216024"/>
    </source>
</evidence>
<dbReference type="GO" id="GO:0004222">
    <property type="term" value="F:metalloendopeptidase activity"/>
    <property type="evidence" value="ECO:0007669"/>
    <property type="project" value="TreeGrafter"/>
</dbReference>
<reference evidence="3 4" key="1">
    <citation type="submission" date="2017-06" db="EMBL/GenBank/DDBJ databases">
        <title>Draft genome sequence of anaerobic fermentative bacterium Anaeromicrobium sediminis DY2726D isolated from West Pacific Ocean sediments.</title>
        <authorList>
            <person name="Zeng X."/>
        </authorList>
    </citation>
    <scope>NUCLEOTIDE SEQUENCE [LARGE SCALE GENOMIC DNA]</scope>
    <source>
        <strain evidence="3 4">DY2726D</strain>
    </source>
</reference>
<name>A0A267MPJ7_9FIRM</name>
<dbReference type="InterPro" id="IPR011055">
    <property type="entry name" value="Dup_hybrid_motif"/>
</dbReference>